<evidence type="ECO:0000256" key="2">
    <source>
        <dbReference type="ARBA" id="ARBA00022737"/>
    </source>
</evidence>
<feature type="domain" description="EF-hand" evidence="5">
    <location>
        <begin position="197"/>
        <end position="232"/>
    </location>
</feature>
<accession>A0AB34JUT7</accession>
<dbReference type="InterPro" id="IPR051581">
    <property type="entry name" value="Ca-bind"/>
</dbReference>
<evidence type="ECO:0000259" key="5">
    <source>
        <dbReference type="PROSITE" id="PS50222"/>
    </source>
</evidence>
<feature type="compositionally biased region" description="Basic and acidic residues" evidence="4">
    <location>
        <begin position="105"/>
        <end position="134"/>
    </location>
</feature>
<dbReference type="Proteomes" id="UP001515480">
    <property type="component" value="Unassembled WGS sequence"/>
</dbReference>
<dbReference type="InterPro" id="IPR018247">
    <property type="entry name" value="EF_Hand_1_Ca_BS"/>
</dbReference>
<dbReference type="SUPFAM" id="SSF47473">
    <property type="entry name" value="EF-hand"/>
    <property type="match status" value="1"/>
</dbReference>
<gene>
    <name evidence="6" type="ORF">AB1Y20_020489</name>
</gene>
<keyword evidence="3" id="KW-0106">Calcium</keyword>
<evidence type="ECO:0000313" key="7">
    <source>
        <dbReference type="Proteomes" id="UP001515480"/>
    </source>
</evidence>
<sequence>MAVRVPAKKAAAASPRRHGTGQSNRREEPIAPTVLESWGHAPPQIVAPLSNRTKAPDASDPILANQEEHVLPLKAKNAREVSALQLLLKNGKRSSSAVGSVRSPHQKEATDGDDQVERTQRQQENELRGSRDPTTKIRVDRATSGHAAYVAEVLRQFFRARPRQVVIDTFRGNDANFNGRIERQEFLKTLKSLNLNLADKDFDALFRATDIDHSGTIEIDEFLNLLRVDALISSEPFFWHEARPRRLLTKKERLEMARELTQADRGEGVKMAPEEIMRLFQTRVSQRSMKSVYQLLDEDRSGSVETNEIVESLQRLRIHVTEEEARDLMESINKKLEPNNASRDKVAYSSFAAALQLDSMVRSELEARGKKNHVTCPDKVEEGWEDRQLKRTRNIHKHLIGGGERHDGALDVAEDAENHQYMPAGSRELHGDSMLFSGAHHSHLRPMISRILSSCLPAESCSIL</sequence>
<feature type="domain" description="EF-hand" evidence="5">
    <location>
        <begin position="161"/>
        <end position="196"/>
    </location>
</feature>
<proteinExistence type="predicted"/>
<feature type="region of interest" description="Disordered" evidence="4">
    <location>
        <begin position="1"/>
        <end position="59"/>
    </location>
</feature>
<organism evidence="6 7">
    <name type="scientific">Prymnesium parvum</name>
    <name type="common">Toxic golden alga</name>
    <dbReference type="NCBI Taxonomy" id="97485"/>
    <lineage>
        <taxon>Eukaryota</taxon>
        <taxon>Haptista</taxon>
        <taxon>Haptophyta</taxon>
        <taxon>Prymnesiophyceae</taxon>
        <taxon>Prymnesiales</taxon>
        <taxon>Prymnesiaceae</taxon>
        <taxon>Prymnesium</taxon>
    </lineage>
</organism>
<dbReference type="Pfam" id="PF13833">
    <property type="entry name" value="EF-hand_8"/>
    <property type="match status" value="1"/>
</dbReference>
<keyword evidence="7" id="KW-1185">Reference proteome</keyword>
<dbReference type="PROSITE" id="PS50222">
    <property type="entry name" value="EF_HAND_2"/>
    <property type="match status" value="3"/>
</dbReference>
<dbReference type="InterPro" id="IPR011992">
    <property type="entry name" value="EF-hand-dom_pair"/>
</dbReference>
<feature type="domain" description="EF-hand" evidence="5">
    <location>
        <begin position="284"/>
        <end position="319"/>
    </location>
</feature>
<dbReference type="InterPro" id="IPR002048">
    <property type="entry name" value="EF_hand_dom"/>
</dbReference>
<evidence type="ECO:0000256" key="1">
    <source>
        <dbReference type="ARBA" id="ARBA00022723"/>
    </source>
</evidence>
<protein>
    <recommendedName>
        <fullName evidence="5">EF-hand domain-containing protein</fullName>
    </recommendedName>
</protein>
<keyword evidence="1" id="KW-0479">Metal-binding</keyword>
<keyword evidence="2" id="KW-0677">Repeat</keyword>
<feature type="region of interest" description="Disordered" evidence="4">
    <location>
        <begin position="93"/>
        <end position="134"/>
    </location>
</feature>
<dbReference type="PANTHER" id="PTHR34524:SF6">
    <property type="entry name" value="CALCYPHOSINE LIKE"/>
    <property type="match status" value="1"/>
</dbReference>
<dbReference type="SMART" id="SM00054">
    <property type="entry name" value="EFh"/>
    <property type="match status" value="3"/>
</dbReference>
<dbReference type="EMBL" id="JBGBPQ010000004">
    <property type="protein sequence ID" value="KAL1525636.1"/>
    <property type="molecule type" value="Genomic_DNA"/>
</dbReference>
<dbReference type="GO" id="GO:0005509">
    <property type="term" value="F:calcium ion binding"/>
    <property type="evidence" value="ECO:0007669"/>
    <property type="project" value="InterPro"/>
</dbReference>
<reference evidence="6 7" key="1">
    <citation type="journal article" date="2024" name="Science">
        <title>Giant polyketide synthase enzymes in the biosynthesis of giant marine polyether toxins.</title>
        <authorList>
            <person name="Fallon T.R."/>
            <person name="Shende V.V."/>
            <person name="Wierzbicki I.H."/>
            <person name="Pendleton A.L."/>
            <person name="Watervoot N.F."/>
            <person name="Auber R.P."/>
            <person name="Gonzalez D.J."/>
            <person name="Wisecaver J.H."/>
            <person name="Moore B.S."/>
        </authorList>
    </citation>
    <scope>NUCLEOTIDE SEQUENCE [LARGE SCALE GENOMIC DNA]</scope>
    <source>
        <strain evidence="6 7">12B1</strain>
    </source>
</reference>
<evidence type="ECO:0000313" key="6">
    <source>
        <dbReference type="EMBL" id="KAL1525636.1"/>
    </source>
</evidence>
<evidence type="ECO:0000256" key="3">
    <source>
        <dbReference type="ARBA" id="ARBA00022837"/>
    </source>
</evidence>
<dbReference type="PANTHER" id="PTHR34524">
    <property type="entry name" value="CALCYPHOSIN"/>
    <property type="match status" value="1"/>
</dbReference>
<dbReference type="CDD" id="cd00051">
    <property type="entry name" value="EFh"/>
    <property type="match status" value="1"/>
</dbReference>
<dbReference type="PROSITE" id="PS00018">
    <property type="entry name" value="EF_HAND_1"/>
    <property type="match status" value="2"/>
</dbReference>
<comment type="caution">
    <text evidence="6">The sequence shown here is derived from an EMBL/GenBank/DDBJ whole genome shotgun (WGS) entry which is preliminary data.</text>
</comment>
<dbReference type="Gene3D" id="1.10.238.10">
    <property type="entry name" value="EF-hand"/>
    <property type="match status" value="2"/>
</dbReference>
<feature type="compositionally biased region" description="Low complexity" evidence="4">
    <location>
        <begin position="1"/>
        <end position="14"/>
    </location>
</feature>
<name>A0AB34JUT7_PRYPA</name>
<evidence type="ECO:0000256" key="4">
    <source>
        <dbReference type="SAM" id="MobiDB-lite"/>
    </source>
</evidence>
<dbReference type="AlphaFoldDB" id="A0AB34JUT7"/>